<evidence type="ECO:0000256" key="2">
    <source>
        <dbReference type="SAM" id="SignalP"/>
    </source>
</evidence>
<feature type="region of interest" description="Disordered" evidence="1">
    <location>
        <begin position="73"/>
        <end position="92"/>
    </location>
</feature>
<evidence type="ECO:0000313" key="4">
    <source>
        <dbReference type="Proteomes" id="UP000319004"/>
    </source>
</evidence>
<feature type="signal peptide" evidence="2">
    <location>
        <begin position="1"/>
        <end position="21"/>
    </location>
</feature>
<dbReference type="Proteomes" id="UP000319004">
    <property type="component" value="Chromosome"/>
</dbReference>
<dbReference type="OrthoDB" id="244061at2"/>
<gene>
    <name evidence="3" type="ORF">Enr13x_13750</name>
</gene>
<protein>
    <recommendedName>
        <fullName evidence="5">HEAT repeat protein</fullName>
    </recommendedName>
</protein>
<sequence precursor="true">MRYPYLIALAMLMAMPTVSTPADEPTADQRLKAAGQPPPCPKKQRARRRPPGVFSESGLARFRLRSGRIEVDPMRYRKGSQQHQTDQFRESITVSSSSGVPSVYYTYADDYQRVQLVAEHGKSLRMESTLVATGEQAVLEQQGRRAIRWHVRRDPTAETELDRQLTGPTLLHIVGQDEAGFQIHFDFLISRMLLGRSLIELTHRTEAFLQQNATSLAVVSSDDVDRLINQLGAAKHAKRRAAAVALAGFGTSAIPYLTTALSRNDLDVEQRARIRTLISRCPRTDEDTPSSLACLLSTDRDHWQIMAKKMNQTQWIAANDHIRRCGLDALTR</sequence>
<dbReference type="RefSeq" id="WP_145385244.1">
    <property type="nucleotide sequence ID" value="NZ_CP037423.1"/>
</dbReference>
<evidence type="ECO:0000313" key="3">
    <source>
        <dbReference type="EMBL" id="QDV41532.1"/>
    </source>
</evidence>
<feature type="region of interest" description="Disordered" evidence="1">
    <location>
        <begin position="19"/>
        <end position="56"/>
    </location>
</feature>
<reference evidence="3 4" key="1">
    <citation type="submission" date="2019-03" db="EMBL/GenBank/DDBJ databases">
        <title>Deep-cultivation of Planctomycetes and their phenomic and genomic characterization uncovers novel biology.</title>
        <authorList>
            <person name="Wiegand S."/>
            <person name="Jogler M."/>
            <person name="Boedeker C."/>
            <person name="Pinto D."/>
            <person name="Vollmers J."/>
            <person name="Rivas-Marin E."/>
            <person name="Kohn T."/>
            <person name="Peeters S.H."/>
            <person name="Heuer A."/>
            <person name="Rast P."/>
            <person name="Oberbeckmann S."/>
            <person name="Bunk B."/>
            <person name="Jeske O."/>
            <person name="Meyerdierks A."/>
            <person name="Storesund J.E."/>
            <person name="Kallscheuer N."/>
            <person name="Luecker S."/>
            <person name="Lage O.M."/>
            <person name="Pohl T."/>
            <person name="Merkel B.J."/>
            <person name="Hornburger P."/>
            <person name="Mueller R.-W."/>
            <person name="Bruemmer F."/>
            <person name="Labrenz M."/>
            <person name="Spormann A.M."/>
            <person name="Op den Camp H."/>
            <person name="Overmann J."/>
            <person name="Amann R."/>
            <person name="Jetten M.S.M."/>
            <person name="Mascher T."/>
            <person name="Medema M.H."/>
            <person name="Devos D.P."/>
            <person name="Kaster A.-K."/>
            <person name="Ovreas L."/>
            <person name="Rohde M."/>
            <person name="Galperin M.Y."/>
            <person name="Jogler C."/>
        </authorList>
    </citation>
    <scope>NUCLEOTIDE SEQUENCE [LARGE SCALE GENOMIC DNA]</scope>
    <source>
        <strain evidence="3 4">Enr13</strain>
    </source>
</reference>
<name>A0A518HL03_9BACT</name>
<keyword evidence="4" id="KW-1185">Reference proteome</keyword>
<dbReference type="AlphaFoldDB" id="A0A518HL03"/>
<feature type="chain" id="PRO_5021881322" description="HEAT repeat protein" evidence="2">
    <location>
        <begin position="22"/>
        <end position="332"/>
    </location>
</feature>
<evidence type="ECO:0000256" key="1">
    <source>
        <dbReference type="SAM" id="MobiDB-lite"/>
    </source>
</evidence>
<evidence type="ECO:0008006" key="5">
    <source>
        <dbReference type="Google" id="ProtNLM"/>
    </source>
</evidence>
<dbReference type="KEGG" id="snep:Enr13x_13750"/>
<proteinExistence type="predicted"/>
<accession>A0A518HL03</accession>
<dbReference type="EMBL" id="CP037423">
    <property type="protein sequence ID" value="QDV41532.1"/>
    <property type="molecule type" value="Genomic_DNA"/>
</dbReference>
<organism evidence="3 4">
    <name type="scientific">Stieleria neptunia</name>
    <dbReference type="NCBI Taxonomy" id="2527979"/>
    <lineage>
        <taxon>Bacteria</taxon>
        <taxon>Pseudomonadati</taxon>
        <taxon>Planctomycetota</taxon>
        <taxon>Planctomycetia</taxon>
        <taxon>Pirellulales</taxon>
        <taxon>Pirellulaceae</taxon>
        <taxon>Stieleria</taxon>
    </lineage>
</organism>
<keyword evidence="2" id="KW-0732">Signal</keyword>